<reference evidence="11 12" key="1">
    <citation type="submission" date="2023-06" db="EMBL/GenBank/DDBJ databases">
        <authorList>
            <person name="Ham H."/>
            <person name="Park D.S."/>
        </authorList>
    </citation>
    <scope>NUCLEOTIDE SEQUENCE [LARGE SCALE GENOMIC DNA]</scope>
    <source>
        <strain evidence="11 12">KACC 17005</strain>
    </source>
</reference>
<comment type="function">
    <text evidence="7">Ligates lysine onto the cytidine present at position 34 of the AUA codon-specific tRNA(Ile) that contains the anticodon CAU, in an ATP-dependent manner. Cytidine is converted to lysidine, thus changing the amino acid specificity of the tRNA from methionine to isoleucine.</text>
</comment>
<dbReference type="Proteomes" id="UP001242732">
    <property type="component" value="Chromosome"/>
</dbReference>
<evidence type="ECO:0000256" key="8">
    <source>
        <dbReference type="SAM" id="MobiDB-lite"/>
    </source>
</evidence>
<dbReference type="Pfam" id="PF09179">
    <property type="entry name" value="TilS"/>
    <property type="match status" value="1"/>
</dbReference>
<feature type="domain" description="tRNA(Ile)-lysidine synthase substrate-binding" evidence="10">
    <location>
        <begin position="278"/>
        <end position="342"/>
    </location>
</feature>
<evidence type="ECO:0000259" key="9">
    <source>
        <dbReference type="Pfam" id="PF01171"/>
    </source>
</evidence>
<keyword evidence="4 7" id="KW-0547">Nucleotide-binding</keyword>
<comment type="subcellular location">
    <subcellularLocation>
        <location evidence="7">Cytoplasm</location>
    </subcellularLocation>
</comment>
<evidence type="ECO:0000256" key="6">
    <source>
        <dbReference type="ARBA" id="ARBA00048539"/>
    </source>
</evidence>
<dbReference type="EMBL" id="CP127363">
    <property type="protein sequence ID" value="WIY50782.1"/>
    <property type="molecule type" value="Genomic_DNA"/>
</dbReference>
<evidence type="ECO:0000313" key="11">
    <source>
        <dbReference type="EMBL" id="WIY50782.1"/>
    </source>
</evidence>
<evidence type="ECO:0000256" key="5">
    <source>
        <dbReference type="ARBA" id="ARBA00022840"/>
    </source>
</evidence>
<dbReference type="Pfam" id="PF01171">
    <property type="entry name" value="ATP_bind_3"/>
    <property type="match status" value="2"/>
</dbReference>
<dbReference type="InterPro" id="IPR015262">
    <property type="entry name" value="tRNA_Ile_lys_synt_subst-bd"/>
</dbReference>
<feature type="region of interest" description="Disordered" evidence="8">
    <location>
        <begin position="105"/>
        <end position="142"/>
    </location>
</feature>
<dbReference type="CDD" id="cd01992">
    <property type="entry name" value="TilS_N"/>
    <property type="match status" value="1"/>
</dbReference>
<dbReference type="EC" id="6.3.4.19" evidence="7"/>
<dbReference type="HAMAP" id="MF_01161">
    <property type="entry name" value="tRNA_Ile_lys_synt"/>
    <property type="match status" value="1"/>
</dbReference>
<dbReference type="InterPro" id="IPR012094">
    <property type="entry name" value="tRNA_Ile_lys_synt"/>
</dbReference>
<organism evidence="11 12">
    <name type="scientific">Paracidovorax citrulli</name>
    <name type="common">Acidovorax citrulli</name>
    <dbReference type="NCBI Taxonomy" id="80869"/>
    <lineage>
        <taxon>Bacteria</taxon>
        <taxon>Pseudomonadati</taxon>
        <taxon>Pseudomonadota</taxon>
        <taxon>Betaproteobacteria</taxon>
        <taxon>Burkholderiales</taxon>
        <taxon>Comamonadaceae</taxon>
        <taxon>Paracidovorax</taxon>
    </lineage>
</organism>
<dbReference type="InterPro" id="IPR012795">
    <property type="entry name" value="tRNA_Ile_lys_synt_N"/>
</dbReference>
<dbReference type="Gene3D" id="3.40.50.620">
    <property type="entry name" value="HUPs"/>
    <property type="match status" value="1"/>
</dbReference>
<proteinExistence type="inferred from homology"/>
<dbReference type="RefSeq" id="WP_011795435.1">
    <property type="nucleotide sequence ID" value="NZ_CP023687.1"/>
</dbReference>
<evidence type="ECO:0000256" key="1">
    <source>
        <dbReference type="ARBA" id="ARBA00022490"/>
    </source>
</evidence>
<feature type="binding site" evidence="7">
    <location>
        <begin position="23"/>
        <end position="28"/>
    </location>
    <ligand>
        <name>ATP</name>
        <dbReference type="ChEBI" id="CHEBI:30616"/>
    </ligand>
</feature>
<dbReference type="GeneID" id="79792369"/>
<keyword evidence="3 7" id="KW-0819">tRNA processing</keyword>
<evidence type="ECO:0000313" key="12">
    <source>
        <dbReference type="Proteomes" id="UP001242732"/>
    </source>
</evidence>
<comment type="catalytic activity">
    <reaction evidence="6 7">
        <text>cytidine(34) in tRNA(Ile2) + L-lysine + ATP = lysidine(34) in tRNA(Ile2) + AMP + diphosphate + H(+)</text>
        <dbReference type="Rhea" id="RHEA:43744"/>
        <dbReference type="Rhea" id="RHEA-COMP:10625"/>
        <dbReference type="Rhea" id="RHEA-COMP:10670"/>
        <dbReference type="ChEBI" id="CHEBI:15378"/>
        <dbReference type="ChEBI" id="CHEBI:30616"/>
        <dbReference type="ChEBI" id="CHEBI:32551"/>
        <dbReference type="ChEBI" id="CHEBI:33019"/>
        <dbReference type="ChEBI" id="CHEBI:82748"/>
        <dbReference type="ChEBI" id="CHEBI:83665"/>
        <dbReference type="ChEBI" id="CHEBI:456215"/>
        <dbReference type="EC" id="6.3.4.19"/>
    </reaction>
</comment>
<dbReference type="SUPFAM" id="SSF82829">
    <property type="entry name" value="MesJ substrate recognition domain-like"/>
    <property type="match status" value="1"/>
</dbReference>
<keyword evidence="12" id="KW-1185">Reference proteome</keyword>
<dbReference type="Gene3D" id="1.20.59.20">
    <property type="match status" value="1"/>
</dbReference>
<name>A0ABY9AVH4_PARCI</name>
<evidence type="ECO:0000256" key="7">
    <source>
        <dbReference type="HAMAP-Rule" id="MF_01161"/>
    </source>
</evidence>
<dbReference type="PANTHER" id="PTHR43033">
    <property type="entry name" value="TRNA(ILE)-LYSIDINE SYNTHASE-RELATED"/>
    <property type="match status" value="1"/>
</dbReference>
<dbReference type="InterPro" id="IPR011063">
    <property type="entry name" value="TilS/TtcA_N"/>
</dbReference>
<comment type="similarity">
    <text evidence="7">Belongs to the tRNA(Ile)-lysidine synthase family.</text>
</comment>
<gene>
    <name evidence="7" type="primary">tilS</name>
    <name evidence="11" type="ORF">QRO08_09545</name>
</gene>
<evidence type="ECO:0000256" key="2">
    <source>
        <dbReference type="ARBA" id="ARBA00022598"/>
    </source>
</evidence>
<keyword evidence="1 7" id="KW-0963">Cytoplasm</keyword>
<feature type="domain" description="tRNA(Ile)-lysidine/2-thiocytidine synthase N-terminal" evidence="9">
    <location>
        <begin position="148"/>
        <end position="230"/>
    </location>
</feature>
<dbReference type="InterPro" id="IPR014729">
    <property type="entry name" value="Rossmann-like_a/b/a_fold"/>
</dbReference>
<sequence>MTLAFDTAMDRFRPALPLGVALSGGADSTALLHACAQRWPGQVHALHVHHGLQAAADGFETHCRALCGRLGVPLRIARVDARHAGGESPEDAARQRRYEALRDLAGGQQGAHQAGTDGVMPEMEAGQGGPGGDGDPDRPAAGRPVLASVALAQHADDQVETVLLALSRGAGVAGLAAMPAFWRRGGIDWHRPLLDVAGADVRAWLTARGEGWVEDPTNADERYTRNRIRAGLLPALQAAFPQFRDTFARSASHAAEAAVLLRELAGADLQATGLPPRIAVLRALGRERQANLLRHWLRTAHATTPTAAQLGELLDQIAACATRGHRIRIKVGRGFVVRQGDELGWYN</sequence>
<keyword evidence="5 7" id="KW-0067">ATP-binding</keyword>
<feature type="domain" description="tRNA(Ile)-lysidine/2-thiocytidine synthase N-terminal" evidence="9">
    <location>
        <begin position="19"/>
        <end position="107"/>
    </location>
</feature>
<evidence type="ECO:0000259" key="10">
    <source>
        <dbReference type="Pfam" id="PF09179"/>
    </source>
</evidence>
<accession>A0ABY9AVH4</accession>
<evidence type="ECO:0000256" key="4">
    <source>
        <dbReference type="ARBA" id="ARBA00022741"/>
    </source>
</evidence>
<dbReference type="PANTHER" id="PTHR43033:SF1">
    <property type="entry name" value="TRNA(ILE)-LYSIDINE SYNTHASE-RELATED"/>
    <property type="match status" value="1"/>
</dbReference>
<dbReference type="SUPFAM" id="SSF52402">
    <property type="entry name" value="Adenine nucleotide alpha hydrolases-like"/>
    <property type="match status" value="1"/>
</dbReference>
<protein>
    <recommendedName>
        <fullName evidence="7">tRNA(Ile)-lysidine synthase</fullName>
        <ecNumber evidence="7">6.3.4.19</ecNumber>
    </recommendedName>
    <alternativeName>
        <fullName evidence="7">tRNA(Ile)-2-lysyl-cytidine synthase</fullName>
    </alternativeName>
    <alternativeName>
        <fullName evidence="7">tRNA(Ile)-lysidine synthetase</fullName>
    </alternativeName>
</protein>
<evidence type="ECO:0000256" key="3">
    <source>
        <dbReference type="ARBA" id="ARBA00022694"/>
    </source>
</evidence>
<keyword evidence="2 7" id="KW-0436">Ligase</keyword>
<comment type="domain">
    <text evidence="7">The N-terminal region contains the highly conserved SGGXDS motif, predicted to be a P-loop motif involved in ATP binding.</text>
</comment>